<accession>A0A0G4F7G3</accession>
<feature type="domain" description="Isochorismatase-like" evidence="8">
    <location>
        <begin position="4"/>
        <end position="120"/>
    </location>
</feature>
<dbReference type="InterPro" id="IPR000868">
    <property type="entry name" value="Isochorismatase-like_dom"/>
</dbReference>
<organism evidence="9">
    <name type="scientific">Chromera velia CCMP2878</name>
    <dbReference type="NCBI Taxonomy" id="1169474"/>
    <lineage>
        <taxon>Eukaryota</taxon>
        <taxon>Sar</taxon>
        <taxon>Alveolata</taxon>
        <taxon>Colpodellida</taxon>
        <taxon>Chromeraceae</taxon>
        <taxon>Chromera</taxon>
    </lineage>
</organism>
<dbReference type="GO" id="GO:0008936">
    <property type="term" value="F:nicotinamidase activity"/>
    <property type="evidence" value="ECO:0007669"/>
    <property type="project" value="UniProtKB-EC"/>
</dbReference>
<evidence type="ECO:0000256" key="1">
    <source>
        <dbReference type="ARBA" id="ARBA00006336"/>
    </source>
</evidence>
<dbReference type="AlphaFoldDB" id="A0A0G4F7G3"/>
<evidence type="ECO:0000256" key="4">
    <source>
        <dbReference type="ARBA" id="ARBA00022801"/>
    </source>
</evidence>
<dbReference type="PANTHER" id="PTHR11080:SF2">
    <property type="entry name" value="LD05707P"/>
    <property type="match status" value="1"/>
</dbReference>
<keyword evidence="4" id="KW-0378">Hydrolase</keyword>
<comment type="similarity">
    <text evidence="1">Belongs to the isochorismatase family.</text>
</comment>
<protein>
    <recommendedName>
        <fullName evidence="6">nicotinamidase</fullName>
        <ecNumber evidence="6">3.5.1.19</ecNumber>
    </recommendedName>
    <alternativeName>
        <fullName evidence="7">Nicotinamide deamidase</fullName>
    </alternativeName>
</protein>
<dbReference type="InterPro" id="IPR052347">
    <property type="entry name" value="Isochorismatase_Nicotinamidase"/>
</dbReference>
<gene>
    <name evidence="9" type="ORF">Cvel_15628</name>
</gene>
<dbReference type="Pfam" id="PF00857">
    <property type="entry name" value="Isochorismatase"/>
    <property type="match status" value="1"/>
</dbReference>
<proteinExistence type="inferred from homology"/>
<dbReference type="PhylomeDB" id="A0A0G4F7G3"/>
<evidence type="ECO:0000256" key="2">
    <source>
        <dbReference type="ARBA" id="ARBA00022642"/>
    </source>
</evidence>
<reference evidence="9" key="1">
    <citation type="submission" date="2014-11" db="EMBL/GenBank/DDBJ databases">
        <authorList>
            <person name="Otto D Thomas"/>
            <person name="Naeem Raeece"/>
        </authorList>
    </citation>
    <scope>NUCLEOTIDE SEQUENCE</scope>
</reference>
<dbReference type="EMBL" id="CDMZ01000181">
    <property type="protein sequence ID" value="CEM08660.1"/>
    <property type="molecule type" value="Genomic_DNA"/>
</dbReference>
<dbReference type="InterPro" id="IPR036380">
    <property type="entry name" value="Isochorismatase-like_sf"/>
</dbReference>
<evidence type="ECO:0000256" key="3">
    <source>
        <dbReference type="ARBA" id="ARBA00022723"/>
    </source>
</evidence>
<dbReference type="Gene3D" id="3.40.50.850">
    <property type="entry name" value="Isochorismatase-like"/>
    <property type="match status" value="1"/>
</dbReference>
<name>A0A0G4F7G3_9ALVE</name>
<evidence type="ECO:0000259" key="8">
    <source>
        <dbReference type="Pfam" id="PF00857"/>
    </source>
</evidence>
<dbReference type="VEuPathDB" id="CryptoDB:Cvel_15628"/>
<evidence type="ECO:0000313" key="9">
    <source>
        <dbReference type="EMBL" id="CEM08660.1"/>
    </source>
</evidence>
<keyword evidence="3" id="KW-0479">Metal-binding</keyword>
<dbReference type="GO" id="GO:0019363">
    <property type="term" value="P:pyridine nucleotide biosynthetic process"/>
    <property type="evidence" value="ECO:0007669"/>
    <property type="project" value="UniProtKB-KW"/>
</dbReference>
<evidence type="ECO:0000256" key="6">
    <source>
        <dbReference type="ARBA" id="ARBA00039017"/>
    </source>
</evidence>
<dbReference type="PANTHER" id="PTHR11080">
    <property type="entry name" value="PYRAZINAMIDASE/NICOTINAMIDASE"/>
    <property type="match status" value="1"/>
</dbReference>
<comment type="pathway">
    <text evidence="5">Cofactor biosynthesis; nicotinate biosynthesis; nicotinate from nicotinamide: step 1/1.</text>
</comment>
<keyword evidence="2" id="KW-0662">Pyridine nucleotide biosynthesis</keyword>
<dbReference type="EC" id="3.5.1.19" evidence="6"/>
<evidence type="ECO:0000256" key="7">
    <source>
        <dbReference type="ARBA" id="ARBA00043224"/>
    </source>
</evidence>
<dbReference type="GO" id="GO:0046872">
    <property type="term" value="F:metal ion binding"/>
    <property type="evidence" value="ECO:0007669"/>
    <property type="project" value="UniProtKB-KW"/>
</dbReference>
<sequence length="136" mass="14639">MLWPVHCLSHSVGAAFHPKMTRSASDIIVQKGMDKTVDSYSGFGSPPEDTGLDKILKEKGVKTVYCVGLAMDYCVGSTALDAARLGYETFVIEDAVRGVFPEGSQKMCAQLKEAGIRLVESSSVLSVTERKGCCRS</sequence>
<dbReference type="SUPFAM" id="SSF52499">
    <property type="entry name" value="Isochorismatase-like hydrolases"/>
    <property type="match status" value="1"/>
</dbReference>
<evidence type="ECO:0000256" key="5">
    <source>
        <dbReference type="ARBA" id="ARBA00037900"/>
    </source>
</evidence>